<reference evidence="2" key="1">
    <citation type="submission" date="2016-11" db="UniProtKB">
        <authorList>
            <consortium name="WormBaseParasite"/>
        </authorList>
    </citation>
    <scope>IDENTIFICATION</scope>
</reference>
<protein>
    <submittedName>
        <fullName evidence="2">Ovule protein</fullName>
    </submittedName>
</protein>
<dbReference type="AlphaFoldDB" id="A0A1I7W8A2"/>
<evidence type="ECO:0000313" key="1">
    <source>
        <dbReference type="Proteomes" id="UP000095283"/>
    </source>
</evidence>
<dbReference type="WBParaSite" id="Hba_00873">
    <property type="protein sequence ID" value="Hba_00873"/>
    <property type="gene ID" value="Hba_00873"/>
</dbReference>
<keyword evidence="1" id="KW-1185">Reference proteome</keyword>
<accession>A0A1I7W8A2</accession>
<evidence type="ECO:0000313" key="2">
    <source>
        <dbReference type="WBParaSite" id="Hba_00873"/>
    </source>
</evidence>
<organism evidence="1 2">
    <name type="scientific">Heterorhabditis bacteriophora</name>
    <name type="common">Entomopathogenic nematode worm</name>
    <dbReference type="NCBI Taxonomy" id="37862"/>
    <lineage>
        <taxon>Eukaryota</taxon>
        <taxon>Metazoa</taxon>
        <taxon>Ecdysozoa</taxon>
        <taxon>Nematoda</taxon>
        <taxon>Chromadorea</taxon>
        <taxon>Rhabditida</taxon>
        <taxon>Rhabditina</taxon>
        <taxon>Rhabditomorpha</taxon>
        <taxon>Strongyloidea</taxon>
        <taxon>Heterorhabditidae</taxon>
        <taxon>Heterorhabditis</taxon>
    </lineage>
</organism>
<name>A0A1I7W8A2_HETBA</name>
<proteinExistence type="predicted"/>
<dbReference type="Proteomes" id="UP000095283">
    <property type="component" value="Unplaced"/>
</dbReference>
<sequence length="54" mass="6311">MKVNILHHETKETKVRTFEKCINHILILCILLDEPLLYSDYLIALGTKSSVKHF</sequence>